<dbReference type="SUPFAM" id="SSF69635">
    <property type="entry name" value="Type III secretory system chaperone-like"/>
    <property type="match status" value="1"/>
</dbReference>
<name>A0AB39IAV3_9GAMM</name>
<accession>A0AB39IAV3</accession>
<protein>
    <submittedName>
        <fullName evidence="1">Type III secretion system chaperone</fullName>
    </submittedName>
</protein>
<dbReference type="AlphaFoldDB" id="A0AB39IAV3"/>
<sequence length="144" mass="15872">MTSTELPGVIERWLNSTEAQLTLHIDDGPVVLTRYHDGVGCAAVMTLPVKVDDRLLHKALRYSSAAVLRLGMEAAALCWSGADAQLWLLMRHEPDDPVRLCRTLEALVNQRDVWQSLLAPLARPASSPPLNLKTLAFLQGDQHA</sequence>
<evidence type="ECO:0000313" key="1">
    <source>
        <dbReference type="EMBL" id="XDL12865.1"/>
    </source>
</evidence>
<dbReference type="NCBIfam" id="NF041550">
    <property type="entry name" value="CesT_sub"/>
    <property type="match status" value="1"/>
</dbReference>
<organism evidence="1">
    <name type="scientific">Dickeya oryzae</name>
    <dbReference type="NCBI Taxonomy" id="1240404"/>
    <lineage>
        <taxon>Bacteria</taxon>
        <taxon>Pseudomonadati</taxon>
        <taxon>Pseudomonadota</taxon>
        <taxon>Gammaproteobacteria</taxon>
        <taxon>Enterobacterales</taxon>
        <taxon>Pectobacteriaceae</taxon>
        <taxon>Dickeya</taxon>
    </lineage>
</organism>
<dbReference type="EMBL" id="CP162411">
    <property type="protein sequence ID" value="XDL12865.1"/>
    <property type="molecule type" value="Genomic_DNA"/>
</dbReference>
<dbReference type="RefSeq" id="WP_226101927.1">
    <property type="nucleotide sequence ID" value="NZ_CP162411.1"/>
</dbReference>
<proteinExistence type="predicted"/>
<gene>
    <name evidence="1" type="ORF">LF923_0011570</name>
</gene>
<reference evidence="1" key="1">
    <citation type="submission" date="2024-07" db="EMBL/GenBank/DDBJ databases">
        <authorList>
            <person name="Pedron J."/>
        </authorList>
    </citation>
    <scope>NUCLEOTIDE SEQUENCE</scope>
    <source>
        <strain evidence="1">A642-S2-A17</strain>
    </source>
</reference>